<evidence type="ECO:0000256" key="1">
    <source>
        <dbReference type="SAM" id="MobiDB-lite"/>
    </source>
</evidence>
<reference evidence="4" key="2">
    <citation type="journal article" date="2021" name="PeerJ">
        <title>Extensive microbial diversity within the chicken gut microbiome revealed by metagenomics and culture.</title>
        <authorList>
            <person name="Gilroy R."/>
            <person name="Ravi A."/>
            <person name="Getino M."/>
            <person name="Pursley I."/>
            <person name="Horton D.L."/>
            <person name="Alikhan N.F."/>
            <person name="Baker D."/>
            <person name="Gharbi K."/>
            <person name="Hall N."/>
            <person name="Watson M."/>
            <person name="Adriaenssens E.M."/>
            <person name="Foster-Nyarko E."/>
            <person name="Jarju S."/>
            <person name="Secka A."/>
            <person name="Antonio M."/>
            <person name="Oren A."/>
            <person name="Chaudhuri R.R."/>
            <person name="La Ragione R."/>
            <person name="Hildebrand F."/>
            <person name="Pallen M.J."/>
        </authorList>
    </citation>
    <scope>NUCLEOTIDE SEQUENCE</scope>
    <source>
        <strain evidence="4">ChiHecec3B27-6122</strain>
    </source>
</reference>
<evidence type="ECO:0000313" key="4">
    <source>
        <dbReference type="EMBL" id="HIS97954.1"/>
    </source>
</evidence>
<evidence type="ECO:0000256" key="3">
    <source>
        <dbReference type="SAM" id="SignalP"/>
    </source>
</evidence>
<feature type="region of interest" description="Disordered" evidence="1">
    <location>
        <begin position="88"/>
        <end position="126"/>
    </location>
</feature>
<comment type="caution">
    <text evidence="4">The sequence shown here is derived from an EMBL/GenBank/DDBJ whole genome shotgun (WGS) entry which is preliminary data.</text>
</comment>
<evidence type="ECO:0000313" key="5">
    <source>
        <dbReference type="Proteomes" id="UP000886876"/>
    </source>
</evidence>
<feature type="compositionally biased region" description="Acidic residues" evidence="1">
    <location>
        <begin position="101"/>
        <end position="112"/>
    </location>
</feature>
<dbReference type="AlphaFoldDB" id="A0A9D1G788"/>
<proteinExistence type="predicted"/>
<evidence type="ECO:0000256" key="2">
    <source>
        <dbReference type="SAM" id="Phobius"/>
    </source>
</evidence>
<feature type="signal peptide" evidence="3">
    <location>
        <begin position="1"/>
        <end position="25"/>
    </location>
</feature>
<keyword evidence="2" id="KW-1133">Transmembrane helix</keyword>
<dbReference type="EMBL" id="DVJS01000205">
    <property type="protein sequence ID" value="HIS97954.1"/>
    <property type="molecule type" value="Genomic_DNA"/>
</dbReference>
<organism evidence="4 5">
    <name type="scientific">Candidatus Scatomorpha pullistercoris</name>
    <dbReference type="NCBI Taxonomy" id="2840929"/>
    <lineage>
        <taxon>Bacteria</taxon>
        <taxon>Bacillati</taxon>
        <taxon>Bacillota</taxon>
        <taxon>Clostridia</taxon>
        <taxon>Eubacteriales</taxon>
        <taxon>Candidatus Scatomorpha</taxon>
    </lineage>
</organism>
<feature type="transmembrane region" description="Helical" evidence="2">
    <location>
        <begin position="141"/>
        <end position="163"/>
    </location>
</feature>
<keyword evidence="3" id="KW-0732">Signal</keyword>
<name>A0A9D1G788_9FIRM</name>
<protein>
    <submittedName>
        <fullName evidence="4">Uncharacterized protein</fullName>
    </submittedName>
</protein>
<reference evidence="4" key="1">
    <citation type="submission" date="2020-10" db="EMBL/GenBank/DDBJ databases">
        <authorList>
            <person name="Gilroy R."/>
        </authorList>
    </citation>
    <scope>NUCLEOTIDE SEQUENCE</scope>
    <source>
        <strain evidence="4">ChiHecec3B27-6122</strain>
    </source>
</reference>
<keyword evidence="2" id="KW-0472">Membrane</keyword>
<accession>A0A9D1G788</accession>
<sequence length="198" mass="20710">MRKRKAFAAMLAVMAMSLMALNAHADTDGTELQVVEPSQLTIQLGSDWAGVKFQLRTDSGVYPGAVVVDESGVLNLEIGGSSTYELSCLGSPQTVPTPEPEPSEAPESEQAETEPATTSADTVTPTPDEAVDALTVYGIPVIHLAIFSGGLLVAIVLLIALRLSGTEEGTPRSKTTPRGCGTLLRIRAMSNPHGASHI</sequence>
<gene>
    <name evidence="4" type="ORF">IAD42_08270</name>
</gene>
<feature type="chain" id="PRO_5038493988" evidence="3">
    <location>
        <begin position="26"/>
        <end position="198"/>
    </location>
</feature>
<dbReference type="Proteomes" id="UP000886876">
    <property type="component" value="Unassembled WGS sequence"/>
</dbReference>
<keyword evidence="2" id="KW-0812">Transmembrane</keyword>